<protein>
    <submittedName>
        <fullName evidence="1">Uncharacterized protein</fullName>
    </submittedName>
</protein>
<reference evidence="1 2" key="1">
    <citation type="journal article" date="2008" name="Nature">
        <title>The Trichoplax genome and the nature of placozoans.</title>
        <authorList>
            <person name="Srivastava M."/>
            <person name="Begovic E."/>
            <person name="Chapman J."/>
            <person name="Putnam N.H."/>
            <person name="Hellsten U."/>
            <person name="Kawashima T."/>
            <person name="Kuo A."/>
            <person name="Mitros T."/>
            <person name="Salamov A."/>
            <person name="Carpenter M.L."/>
            <person name="Signorovitch A.Y."/>
            <person name="Moreno M.A."/>
            <person name="Kamm K."/>
            <person name="Grimwood J."/>
            <person name="Schmutz J."/>
            <person name="Shapiro H."/>
            <person name="Grigoriev I.V."/>
            <person name="Buss L.W."/>
            <person name="Schierwater B."/>
            <person name="Dellaporta S.L."/>
            <person name="Rokhsar D.S."/>
        </authorList>
    </citation>
    <scope>NUCLEOTIDE SEQUENCE [LARGE SCALE GENOMIC DNA]</scope>
    <source>
        <strain evidence="1 2">Grell-BS-1999</strain>
    </source>
</reference>
<accession>B3SCW0</accession>
<dbReference type="KEGG" id="tad:TRIADDRAFT_62114"/>
<evidence type="ECO:0000313" key="2">
    <source>
        <dbReference type="Proteomes" id="UP000009022"/>
    </source>
</evidence>
<name>B3SCW0_TRIAD</name>
<dbReference type="PANTHER" id="PTHR22845">
    <property type="entry name" value="APOPTOTIC PROTEASE-ACTIVATING FACTOR 1"/>
    <property type="match status" value="1"/>
</dbReference>
<dbReference type="HOGENOM" id="CLU_491211_0_0_1"/>
<dbReference type="Proteomes" id="UP000009022">
    <property type="component" value="Unassembled WGS sequence"/>
</dbReference>
<dbReference type="CTD" id="6759314"/>
<dbReference type="PANTHER" id="PTHR22845:SF5">
    <property type="entry name" value="APOPTOTIC PROTEASE-ACTIVATING FACTOR 1"/>
    <property type="match status" value="1"/>
</dbReference>
<organism evidence="1 2">
    <name type="scientific">Trichoplax adhaerens</name>
    <name type="common">Trichoplax reptans</name>
    <dbReference type="NCBI Taxonomy" id="10228"/>
    <lineage>
        <taxon>Eukaryota</taxon>
        <taxon>Metazoa</taxon>
        <taxon>Placozoa</taxon>
        <taxon>Uniplacotomia</taxon>
        <taxon>Trichoplacea</taxon>
        <taxon>Trichoplacidae</taxon>
        <taxon>Trichoplax</taxon>
    </lineage>
</organism>
<evidence type="ECO:0000313" key="1">
    <source>
        <dbReference type="EMBL" id="EDV19412.1"/>
    </source>
</evidence>
<dbReference type="PhylomeDB" id="B3SCW0"/>
<dbReference type="InParanoid" id="B3SCW0"/>
<dbReference type="AlphaFoldDB" id="B3SCW0"/>
<proteinExistence type="predicted"/>
<dbReference type="EMBL" id="DS985274">
    <property type="protein sequence ID" value="EDV19412.1"/>
    <property type="molecule type" value="Genomic_DNA"/>
</dbReference>
<sequence length="555" mass="62463">MLKCLNLRKRITARSRDATQNTEDRITRQLNLFISSLILQFIRKLILYDRIVTGDMEAEIGGNFDQYQHFISDFAKPLTSLLGSEISVPINLGLTITTFAARKLRKKFNKEKARKIISILPLDDSSTTLFVALLACDICRMFEHQVVLATQDTASINLRLLAKVTAKRVLNHMAKSNLLNDNSVVSIVDKNSMSYNQLEDLARICVSGVRDGISKHSSERLFDKSRDKSIACGDLLTQLGLIDGAVGEKGTGVYFPDQKHYVKQWGYRRPSLISDYELKPLIENGQLPSDDKLRDKGYKVVPFDTAVWEHFSYSSHLSAVNNFESLKEYATSALKKTLTDEDEHFTAETLKDLKIKVENLPKKEDLHREIDGVMATLNQMITKEGVEEIVNKLEKGCFSKIDDAIGILKKVESNMDKLRSDFNEFTSVFRSKSDAEISEKGTLRSFGHQENKFNSEYDLVEILQHVPNVAKTEHAVVRKEFEKNLLEALQNVHKCSGHVLVHGIGGCGNINEDGLLKTMHELMRDLDIAVSDEIGKTLSDLCKFLGGAINGNCNK</sequence>
<dbReference type="GeneID" id="6759314"/>
<gene>
    <name evidence="1" type="ORF">TRIADDRAFT_62114</name>
</gene>
<dbReference type="RefSeq" id="XP_002118101.1">
    <property type="nucleotide sequence ID" value="XM_002118065.1"/>
</dbReference>
<keyword evidence="2" id="KW-1185">Reference proteome</keyword>